<gene>
    <name evidence="2" type="ORF">TSPGSL018_214</name>
</gene>
<name>A0A061SNV9_9CHLO</name>
<dbReference type="EMBL" id="GBEZ01000098">
    <property type="protein sequence ID" value="JAC84759.1"/>
    <property type="molecule type" value="Transcribed_RNA"/>
</dbReference>
<organism evidence="2">
    <name type="scientific">Tetraselmis sp. GSL018</name>
    <dbReference type="NCBI Taxonomy" id="582737"/>
    <lineage>
        <taxon>Eukaryota</taxon>
        <taxon>Viridiplantae</taxon>
        <taxon>Chlorophyta</taxon>
        <taxon>core chlorophytes</taxon>
        <taxon>Chlorodendrophyceae</taxon>
        <taxon>Chlorodendrales</taxon>
        <taxon>Chlorodendraceae</taxon>
        <taxon>Tetraselmis</taxon>
    </lineage>
</organism>
<evidence type="ECO:0000313" key="2">
    <source>
        <dbReference type="EMBL" id="JAC84759.1"/>
    </source>
</evidence>
<feature type="compositionally biased region" description="Low complexity" evidence="1">
    <location>
        <begin position="215"/>
        <end position="243"/>
    </location>
</feature>
<feature type="region of interest" description="Disordered" evidence="1">
    <location>
        <begin position="197"/>
        <end position="278"/>
    </location>
</feature>
<proteinExistence type="predicted"/>
<feature type="region of interest" description="Disordered" evidence="1">
    <location>
        <begin position="1"/>
        <end position="25"/>
    </location>
</feature>
<protein>
    <submittedName>
        <fullName evidence="2">Uncharacterized protein</fullName>
    </submittedName>
</protein>
<dbReference type="AlphaFoldDB" id="A0A061SNV9"/>
<accession>A0A061SNV9</accession>
<evidence type="ECO:0000256" key="1">
    <source>
        <dbReference type="SAM" id="MobiDB-lite"/>
    </source>
</evidence>
<reference evidence="2" key="1">
    <citation type="submission" date="2014-05" db="EMBL/GenBank/DDBJ databases">
        <title>The transcriptome of the halophilic microalga Tetraselmis sp. GSL018 isolated from the Great Salt Lake, Utah.</title>
        <authorList>
            <person name="Jinkerson R.E."/>
            <person name="D'Adamo S."/>
            <person name="Posewitz M.C."/>
        </authorList>
    </citation>
    <scope>NUCLEOTIDE SEQUENCE</scope>
    <source>
        <strain evidence="2">GSL018</strain>
    </source>
</reference>
<feature type="compositionally biased region" description="Basic and acidic residues" evidence="1">
    <location>
        <begin position="14"/>
        <end position="25"/>
    </location>
</feature>
<sequence>MSNEYGMLTFSKQPAKDNRSGKLKRPEEYFVPKGVRNRWYRAHSKVEICDESLNQQQYATCHTDTYRMGKGRFHPPQRVVRGSVPKTVSTVELSATGAGPVAYQSTNKDMYKDPGSSVRKVSYPYRNLTQVELGKDQVSYVTSSHEDYKIDGFNYTSPARRFGHPRNASKVSIGIPHHVPYIAGAPRVAMSMPEMDPRLLNGASRRPRRAGDRPSSAAAVRVGSKAAADAARPEQGGEQAGMEEQVEPVADESKEPLDVSGDEASVYGDDQANKEVNVSSEDIPLSTLRLSKYPDAEYNDHYHLRMQPNTDRQIISRGSVNKMASQISIGWTAHRPSYVSHEHSMFKGTGVKGYVPMEHVRTKSQVDLGWRKPCPEDYVSVTSSDFHGQNHADNSNEICQRIMSEKRQKHTVDLDRSKWDGHVPKNSKYSSDFKNLDVEANSPHIYGIGKNGKTLSGAEIKQMQIQDPWTANPALMYETTTQKTFKPHKVGKPWRQDEYFRYQSQVNLTHPMQNKYNMMVYYQQQKERMDAIEADTES</sequence>